<organism evidence="2">
    <name type="scientific">Oryza sativa subsp. japonica</name>
    <name type="common">Rice</name>
    <dbReference type="NCBI Taxonomy" id="39947"/>
    <lineage>
        <taxon>Eukaryota</taxon>
        <taxon>Viridiplantae</taxon>
        <taxon>Streptophyta</taxon>
        <taxon>Embryophyta</taxon>
        <taxon>Tracheophyta</taxon>
        <taxon>Spermatophyta</taxon>
        <taxon>Magnoliopsida</taxon>
        <taxon>Liliopsida</taxon>
        <taxon>Poales</taxon>
        <taxon>Poaceae</taxon>
        <taxon>BOP clade</taxon>
        <taxon>Oryzoideae</taxon>
        <taxon>Oryzeae</taxon>
        <taxon>Oryzinae</taxon>
        <taxon>Oryza</taxon>
        <taxon>Oryza sativa</taxon>
    </lineage>
</organism>
<reference evidence="2" key="2">
    <citation type="submission" date="2008-12" db="EMBL/GenBank/DDBJ databases">
        <title>Improved gene annotation of the rice (Oryza sativa) genomes.</title>
        <authorList>
            <person name="Wang J."/>
            <person name="Li R."/>
            <person name="Fan W."/>
            <person name="Huang Q."/>
            <person name="Zhang J."/>
            <person name="Zhou Y."/>
            <person name="Hu Y."/>
            <person name="Zi S."/>
            <person name="Li J."/>
            <person name="Ni P."/>
            <person name="Zheng H."/>
            <person name="Zhang Y."/>
            <person name="Zhao M."/>
            <person name="Hao Q."/>
            <person name="McDermott J."/>
            <person name="Samudrala R."/>
            <person name="Kristiansen K."/>
            <person name="Wong G.K.-S."/>
        </authorList>
    </citation>
    <scope>NUCLEOTIDE SEQUENCE</scope>
</reference>
<feature type="compositionally biased region" description="Basic and acidic residues" evidence="1">
    <location>
        <begin position="158"/>
        <end position="167"/>
    </location>
</feature>
<feature type="compositionally biased region" description="Low complexity" evidence="1">
    <location>
        <begin position="314"/>
        <end position="350"/>
    </location>
</feature>
<proteinExistence type="predicted"/>
<gene>
    <name evidence="2" type="ORF">OsJ_27357</name>
</gene>
<dbReference type="InterPro" id="IPR038823">
    <property type="entry name" value="MED2_plant"/>
</dbReference>
<name>B9G0Y8_ORYSJ</name>
<protein>
    <recommendedName>
        <fullName evidence="3">Mediator-associated protein 2</fullName>
    </recommendedName>
</protein>
<dbReference type="EMBL" id="CM000145">
    <property type="protein sequence ID" value="EEE68705.1"/>
    <property type="molecule type" value="Genomic_DNA"/>
</dbReference>
<dbReference type="Proteomes" id="UP000007752">
    <property type="component" value="Chromosome 8"/>
</dbReference>
<feature type="region of interest" description="Disordered" evidence="1">
    <location>
        <begin position="296"/>
        <end position="411"/>
    </location>
</feature>
<dbReference type="PANTHER" id="PTHR36407:SF1">
    <property type="entry name" value="MEDIATOR-ASSOCIATED PROTEIN 2"/>
    <property type="match status" value="1"/>
</dbReference>
<evidence type="ECO:0000256" key="1">
    <source>
        <dbReference type="SAM" id="MobiDB-lite"/>
    </source>
</evidence>
<accession>B9G0Y8</accession>
<dbReference type="PANTHER" id="PTHR36407">
    <property type="entry name" value="MEDIATOR-ASSOCIATED PROTEIN 2"/>
    <property type="match status" value="1"/>
</dbReference>
<feature type="compositionally biased region" description="Basic residues" evidence="1">
    <location>
        <begin position="400"/>
        <end position="411"/>
    </location>
</feature>
<sequence>MGIGAEAAIQATVPVGSGRGGDPSPALLARWGSEWWRHEGVMRKPVSGEGSAGAARGDELSACGGESWREEGRLGLGFGERGSGRGRGCGWEVARVRGVDSAVTLGGAMGDGQWRAAGRPTGDRGVGNRRCRMTICATRGRRRAETGQSATIPEDEGEKGGDRRRGGSCDGEWAGDGMDVGVRRTCSPLKQASYEPGPAFEENSEEAMLDISQTESTELWLIQWPLNQLDASDFHGQEVTLKLHRDGKLSSLDSSSGKSYDLVSFAAQQPDATVFLPSGPEAKAVGKIARRVSLVRYPDPEEPEKPGLGSLTPSSKKSAGSSKKTRSRFSSGSKNRSSQGSALSLGQQSAEPAHKHNQKRKDESSLGHSNVSGKSAEGSQVRGGDSGTTLEVPQTPGEKSKKKNKKVRIAE</sequence>
<feature type="region of interest" description="Disordered" evidence="1">
    <location>
        <begin position="140"/>
        <end position="174"/>
    </location>
</feature>
<evidence type="ECO:0008006" key="3">
    <source>
        <dbReference type="Google" id="ProtNLM"/>
    </source>
</evidence>
<evidence type="ECO:0000313" key="2">
    <source>
        <dbReference type="EMBL" id="EEE68705.1"/>
    </source>
</evidence>
<reference evidence="2" key="1">
    <citation type="journal article" date="2005" name="PLoS Biol.">
        <title>The genomes of Oryza sativa: a history of duplications.</title>
        <authorList>
            <person name="Yu J."/>
            <person name="Wang J."/>
            <person name="Lin W."/>
            <person name="Li S."/>
            <person name="Li H."/>
            <person name="Zhou J."/>
            <person name="Ni P."/>
            <person name="Dong W."/>
            <person name="Hu S."/>
            <person name="Zeng C."/>
            <person name="Zhang J."/>
            <person name="Zhang Y."/>
            <person name="Li R."/>
            <person name="Xu Z."/>
            <person name="Li S."/>
            <person name="Li X."/>
            <person name="Zheng H."/>
            <person name="Cong L."/>
            <person name="Lin L."/>
            <person name="Yin J."/>
            <person name="Geng J."/>
            <person name="Li G."/>
            <person name="Shi J."/>
            <person name="Liu J."/>
            <person name="Lv H."/>
            <person name="Li J."/>
            <person name="Wang J."/>
            <person name="Deng Y."/>
            <person name="Ran L."/>
            <person name="Shi X."/>
            <person name="Wang X."/>
            <person name="Wu Q."/>
            <person name="Li C."/>
            <person name="Ren X."/>
            <person name="Wang J."/>
            <person name="Wang X."/>
            <person name="Li D."/>
            <person name="Liu D."/>
            <person name="Zhang X."/>
            <person name="Ji Z."/>
            <person name="Zhao W."/>
            <person name="Sun Y."/>
            <person name="Zhang Z."/>
            <person name="Bao J."/>
            <person name="Han Y."/>
            <person name="Dong L."/>
            <person name="Ji J."/>
            <person name="Chen P."/>
            <person name="Wu S."/>
            <person name="Liu J."/>
            <person name="Xiao Y."/>
            <person name="Bu D."/>
            <person name="Tan J."/>
            <person name="Yang L."/>
            <person name="Ye C."/>
            <person name="Zhang J."/>
            <person name="Xu J."/>
            <person name="Zhou Y."/>
            <person name="Yu Y."/>
            <person name="Zhang B."/>
            <person name="Zhuang S."/>
            <person name="Wei H."/>
            <person name="Liu B."/>
            <person name="Lei M."/>
            <person name="Yu H."/>
            <person name="Li Y."/>
            <person name="Xu H."/>
            <person name="Wei S."/>
            <person name="He X."/>
            <person name="Fang L."/>
            <person name="Zhang Z."/>
            <person name="Zhang Y."/>
            <person name="Huang X."/>
            <person name="Su Z."/>
            <person name="Tong W."/>
            <person name="Li J."/>
            <person name="Tong Z."/>
            <person name="Li S."/>
            <person name="Ye J."/>
            <person name="Wang L."/>
            <person name="Fang L."/>
            <person name="Lei T."/>
            <person name="Chen C."/>
            <person name="Chen H."/>
            <person name="Xu Z."/>
            <person name="Li H."/>
            <person name="Huang H."/>
            <person name="Zhang F."/>
            <person name="Xu H."/>
            <person name="Li N."/>
            <person name="Zhao C."/>
            <person name="Li S."/>
            <person name="Dong L."/>
            <person name="Huang Y."/>
            <person name="Li L."/>
            <person name="Xi Y."/>
            <person name="Qi Q."/>
            <person name="Li W."/>
            <person name="Zhang B."/>
            <person name="Hu W."/>
            <person name="Zhang Y."/>
            <person name="Tian X."/>
            <person name="Jiao Y."/>
            <person name="Liang X."/>
            <person name="Jin J."/>
            <person name="Gao L."/>
            <person name="Zheng W."/>
            <person name="Hao B."/>
            <person name="Liu S."/>
            <person name="Wang W."/>
            <person name="Yuan L."/>
            <person name="Cao M."/>
            <person name="McDermott J."/>
            <person name="Samudrala R."/>
            <person name="Wang J."/>
            <person name="Wong G.K."/>
            <person name="Yang H."/>
        </authorList>
    </citation>
    <scope>NUCLEOTIDE SEQUENCE [LARGE SCALE GENOMIC DNA]</scope>
</reference>
<dbReference type="AlphaFoldDB" id="B9G0Y8"/>